<proteinExistence type="predicted"/>
<protein>
    <submittedName>
        <fullName evidence="1">OsmC family peroxiredoxin</fullName>
    </submittedName>
</protein>
<reference evidence="1 2" key="1">
    <citation type="journal article" date="2017" name="ISME J.">
        <title>Energy and carbon metabolisms in a deep terrestrial subsurface fluid microbial community.</title>
        <authorList>
            <person name="Momper L."/>
            <person name="Jungbluth S.P."/>
            <person name="Lee M.D."/>
            <person name="Amend J.P."/>
        </authorList>
    </citation>
    <scope>NUCLEOTIDE SEQUENCE [LARGE SCALE GENOMIC DNA]</scope>
    <source>
        <strain evidence="1">SURF_5</strain>
    </source>
</reference>
<accession>A0A3A4PC57</accession>
<dbReference type="AlphaFoldDB" id="A0A3A4PC57"/>
<sequence>MGNKVTVRYLENLQHQVIAYPHSFIVDEPMGEGDGLGPNPYDLLLSALGACTAMTLLMYAERKKIPIETVSVELDHQRTYRDDCVDCTEEERRLEKITRKITIRGDITDEQKNRLLEIAKKCPVHRTIMSKPAIEDSIEVFD</sequence>
<name>A0A3A4PC57_ABYX5</name>
<dbReference type="PANTHER" id="PTHR39624:SF2">
    <property type="entry name" value="OSMC-LIKE PROTEIN"/>
    <property type="match status" value="1"/>
</dbReference>
<dbReference type="SUPFAM" id="SSF82784">
    <property type="entry name" value="OsmC-like"/>
    <property type="match status" value="1"/>
</dbReference>
<dbReference type="EMBL" id="QZKU01000021">
    <property type="protein sequence ID" value="RJP25551.1"/>
    <property type="molecule type" value="Genomic_DNA"/>
</dbReference>
<dbReference type="InterPro" id="IPR015946">
    <property type="entry name" value="KH_dom-like_a/b"/>
</dbReference>
<dbReference type="InterPro" id="IPR036102">
    <property type="entry name" value="OsmC/Ohrsf"/>
</dbReference>
<dbReference type="PANTHER" id="PTHR39624">
    <property type="entry name" value="PROTEIN INVOLVED IN RIMO-MEDIATED BETA-METHYLTHIOLATION OF RIBOSOMAL PROTEIN S12 YCAO"/>
    <property type="match status" value="1"/>
</dbReference>
<gene>
    <name evidence="1" type="ORF">C4520_02255</name>
</gene>
<evidence type="ECO:0000313" key="2">
    <source>
        <dbReference type="Proteomes" id="UP000265882"/>
    </source>
</evidence>
<dbReference type="Gene3D" id="3.30.300.20">
    <property type="match status" value="1"/>
</dbReference>
<dbReference type="Pfam" id="PF02566">
    <property type="entry name" value="OsmC"/>
    <property type="match status" value="1"/>
</dbReference>
<dbReference type="InterPro" id="IPR003718">
    <property type="entry name" value="OsmC/Ohr_fam"/>
</dbReference>
<organism evidence="1 2">
    <name type="scientific">Abyssobacteria bacterium (strain SURF_5)</name>
    <dbReference type="NCBI Taxonomy" id="2093360"/>
    <lineage>
        <taxon>Bacteria</taxon>
        <taxon>Pseudomonadati</taxon>
        <taxon>Candidatus Hydrogenedentota</taxon>
        <taxon>Candidatus Abyssobacteria</taxon>
    </lineage>
</organism>
<comment type="caution">
    <text evidence="1">The sequence shown here is derived from an EMBL/GenBank/DDBJ whole genome shotgun (WGS) entry which is preliminary data.</text>
</comment>
<dbReference type="Proteomes" id="UP000265882">
    <property type="component" value="Unassembled WGS sequence"/>
</dbReference>
<evidence type="ECO:0000313" key="1">
    <source>
        <dbReference type="EMBL" id="RJP25551.1"/>
    </source>
</evidence>